<evidence type="ECO:0000259" key="2">
    <source>
        <dbReference type="PROSITE" id="PS50022"/>
    </source>
</evidence>
<gene>
    <name evidence="5" type="ORF">FE782_13300</name>
</gene>
<dbReference type="InterPro" id="IPR008979">
    <property type="entry name" value="Galactose-bd-like_sf"/>
</dbReference>
<dbReference type="SUPFAM" id="SSF49785">
    <property type="entry name" value="Galactose-binding domain-like"/>
    <property type="match status" value="2"/>
</dbReference>
<dbReference type="SUPFAM" id="SSF51126">
    <property type="entry name" value="Pectin lyase-like"/>
    <property type="match status" value="1"/>
</dbReference>
<dbReference type="InterPro" id="IPR022441">
    <property type="entry name" value="Para_beta_helix_rpt-2"/>
</dbReference>
<dbReference type="Gene3D" id="2.60.120.260">
    <property type="entry name" value="Galactose-binding domain-like"/>
    <property type="match status" value="2"/>
</dbReference>
<feature type="signal peptide" evidence="1">
    <location>
        <begin position="1"/>
        <end position="29"/>
    </location>
</feature>
<feature type="chain" id="PRO_5039642566" evidence="1">
    <location>
        <begin position="30"/>
        <end position="928"/>
    </location>
</feature>
<dbReference type="PROSITE" id="PS50022">
    <property type="entry name" value="FA58C_3"/>
    <property type="match status" value="2"/>
</dbReference>
<dbReference type="Pfam" id="PF00041">
    <property type="entry name" value="fn3"/>
    <property type="match status" value="1"/>
</dbReference>
<dbReference type="Pfam" id="PF18911">
    <property type="entry name" value="PKD_4"/>
    <property type="match status" value="1"/>
</dbReference>
<evidence type="ECO:0000313" key="5">
    <source>
        <dbReference type="EMBL" id="TLS51877.1"/>
    </source>
</evidence>
<evidence type="ECO:0000256" key="1">
    <source>
        <dbReference type="SAM" id="SignalP"/>
    </source>
</evidence>
<dbReference type="PROSITE" id="PS50093">
    <property type="entry name" value="PKD"/>
    <property type="match status" value="1"/>
</dbReference>
<dbReference type="InterPro" id="IPR000601">
    <property type="entry name" value="PKD_dom"/>
</dbReference>
<comment type="caution">
    <text evidence="5">The sequence shown here is derived from an EMBL/GenBank/DDBJ whole genome shotgun (WGS) entry which is preliminary data.</text>
</comment>
<dbReference type="SMART" id="SM00710">
    <property type="entry name" value="PbH1"/>
    <property type="match status" value="9"/>
</dbReference>
<dbReference type="InterPro" id="IPR036116">
    <property type="entry name" value="FN3_sf"/>
</dbReference>
<dbReference type="InterPro" id="IPR039448">
    <property type="entry name" value="Beta_helix"/>
</dbReference>
<dbReference type="Pfam" id="PF13229">
    <property type="entry name" value="Beta_helix"/>
    <property type="match status" value="1"/>
</dbReference>
<evidence type="ECO:0000313" key="6">
    <source>
        <dbReference type="Proteomes" id="UP000309676"/>
    </source>
</evidence>
<dbReference type="SMART" id="SM00089">
    <property type="entry name" value="PKD"/>
    <property type="match status" value="1"/>
</dbReference>
<dbReference type="InterPro" id="IPR006626">
    <property type="entry name" value="PbH1"/>
</dbReference>
<proteinExistence type="predicted"/>
<dbReference type="Pfam" id="PF12708">
    <property type="entry name" value="Pect-lyase_RHGA_epim"/>
    <property type="match status" value="1"/>
</dbReference>
<evidence type="ECO:0000259" key="3">
    <source>
        <dbReference type="PROSITE" id="PS50093"/>
    </source>
</evidence>
<accession>A0A5R9G672</accession>
<dbReference type="OrthoDB" id="197688at2"/>
<dbReference type="RefSeq" id="WP_138194585.1">
    <property type="nucleotide sequence ID" value="NZ_VCIW01000007.1"/>
</dbReference>
<dbReference type="InterPro" id="IPR003961">
    <property type="entry name" value="FN3_dom"/>
</dbReference>
<evidence type="ECO:0000259" key="4">
    <source>
        <dbReference type="PROSITE" id="PS50853"/>
    </source>
</evidence>
<dbReference type="InterPro" id="IPR035986">
    <property type="entry name" value="PKD_dom_sf"/>
</dbReference>
<dbReference type="InterPro" id="IPR011050">
    <property type="entry name" value="Pectin_lyase_fold/virulence"/>
</dbReference>
<dbReference type="PROSITE" id="PS50853">
    <property type="entry name" value="FN3"/>
    <property type="match status" value="1"/>
</dbReference>
<dbReference type="InterPro" id="IPR013783">
    <property type="entry name" value="Ig-like_fold"/>
</dbReference>
<organism evidence="5 6">
    <name type="scientific">Paenibacillus antri</name>
    <dbReference type="NCBI Taxonomy" id="2582848"/>
    <lineage>
        <taxon>Bacteria</taxon>
        <taxon>Bacillati</taxon>
        <taxon>Bacillota</taxon>
        <taxon>Bacilli</taxon>
        <taxon>Bacillales</taxon>
        <taxon>Paenibacillaceae</taxon>
        <taxon>Paenibacillus</taxon>
    </lineage>
</organism>
<name>A0A5R9G672_9BACL</name>
<dbReference type="CDD" id="cd00146">
    <property type="entry name" value="PKD"/>
    <property type="match status" value="1"/>
</dbReference>
<dbReference type="InterPro" id="IPR000421">
    <property type="entry name" value="FA58C"/>
</dbReference>
<dbReference type="Gene3D" id="2.60.40.10">
    <property type="entry name" value="Immunoglobulins"/>
    <property type="match status" value="2"/>
</dbReference>
<keyword evidence="1" id="KW-0732">Signal</keyword>
<feature type="domain" description="PKD" evidence="3">
    <location>
        <begin position="473"/>
        <end position="560"/>
    </location>
</feature>
<dbReference type="SUPFAM" id="SSF49299">
    <property type="entry name" value="PKD domain"/>
    <property type="match status" value="1"/>
</dbReference>
<dbReference type="AlphaFoldDB" id="A0A5R9G672"/>
<dbReference type="Pfam" id="PF22633">
    <property type="entry name" value="F5_F8_type_C_2"/>
    <property type="match status" value="1"/>
</dbReference>
<dbReference type="InterPro" id="IPR024535">
    <property type="entry name" value="RHGA/B-epi-like_pectate_lyase"/>
</dbReference>
<dbReference type="Gene3D" id="2.160.20.10">
    <property type="entry name" value="Single-stranded right-handed beta-helix, Pectin lyase-like"/>
    <property type="match status" value="1"/>
</dbReference>
<dbReference type="Proteomes" id="UP000309676">
    <property type="component" value="Unassembled WGS sequence"/>
</dbReference>
<feature type="domain" description="Fibronectin type-III" evidence="4">
    <location>
        <begin position="707"/>
        <end position="792"/>
    </location>
</feature>
<keyword evidence="6" id="KW-1185">Reference proteome</keyword>
<dbReference type="InterPro" id="IPR022409">
    <property type="entry name" value="PKD/Chitinase_dom"/>
</dbReference>
<sequence length="928" mass="97015">MTRKNYGTWVGRGVRTALAVAIGCSIAVAAVPARVGYAATYDVTAYGANGSDTSDDRSAIQNAIDSASSGDAVYVPNGTYFINGPLTMKSGVKLTGQGQSTAIVKSSGTGNDYMVKIFNANNVVVSNLMLDGNNVATTMGGIAGYAGSGHHIHHVTVKNIGWTGASFGGFGIRFFGDNDYTDGVTDSVIENNTFANLGVASIWGGGVRLSWGSSRNRVSNNTISNTGRGGIFVDNGSTDNVIKNNTISGSGLTAEKLGIEIWEHSDRALIEDNVVDHWISLDSSPGSAVRRNTVGSNAATVGKYGLENVASSYSILTDNVVDGNQEMGVTVSNADPKDYIYWGYNTIDGMTLYGAQIQGSTGGAKGHYFFKNKFLNTADSTGSAGFGFRINGNVTYLTLLQNEIKNNASHGINVTGAAGVDQLSVVGNTITGNGGRSIDQYPAAAADLEWSGNTVSGNGTNTQLTSRGFANTKPTANFTSATTVTAGTPVSFTNTSTDPGGSIAVSLWDFNDGLPSTSANPTHTFANPGTYRVTLVVWDNLGRASHIEKTITVTTGSSSTNVALNRTVTATASCANSESPPKAVDGLTTTKWCDGTAGDKKLAVDLGSSYSIHRWVVKHAGAGGEGTYYNTRDFKLQKSADGVAWTDVDSVTGNTANVTDRNVTPFTTRYVRLYITYPSTIDSTARIYELEVYSGGGGGGDATAPTAPTNLSSPSKTTTSVSLTWTASTDNVAVVGYDIYRNGVLCGSSTTTSYTCGNLTPNTAYSFTVKARDAVPNVSAASSALSVTTLASTNVALNKTVTATASCASSETGPKAVDGLLTTKWCDDTAGDKKLTVDLGSNHTITRWVVKHAAAGGEGVHYNTKDFKLQRSSDGVAWTDVDSVTGNTANVTDRNVTPFTSRYVRLYITAPSQSFSTAARIYEFEVYN</sequence>
<feature type="domain" description="F5/8 type C" evidence="2">
    <location>
        <begin position="782"/>
        <end position="928"/>
    </location>
</feature>
<dbReference type="CDD" id="cd00063">
    <property type="entry name" value="FN3"/>
    <property type="match status" value="1"/>
</dbReference>
<dbReference type="Pfam" id="PF00754">
    <property type="entry name" value="F5_F8_type_C"/>
    <property type="match status" value="1"/>
</dbReference>
<feature type="domain" description="F5/8 type C" evidence="2">
    <location>
        <begin position="550"/>
        <end position="695"/>
    </location>
</feature>
<dbReference type="InterPro" id="IPR012334">
    <property type="entry name" value="Pectin_lyas_fold"/>
</dbReference>
<reference evidence="5 6" key="1">
    <citation type="submission" date="2019-05" db="EMBL/GenBank/DDBJ databases">
        <authorList>
            <person name="Narsing Rao M.P."/>
            <person name="Li W.J."/>
        </authorList>
    </citation>
    <scope>NUCLEOTIDE SEQUENCE [LARGE SCALE GENOMIC DNA]</scope>
    <source>
        <strain evidence="5 6">SYSU_K30003</strain>
    </source>
</reference>
<dbReference type="SUPFAM" id="SSF49265">
    <property type="entry name" value="Fibronectin type III"/>
    <property type="match status" value="1"/>
</dbReference>
<protein>
    <submittedName>
        <fullName evidence="5">PKD domain-containing protein</fullName>
    </submittedName>
</protein>
<dbReference type="SMART" id="SM00060">
    <property type="entry name" value="FN3"/>
    <property type="match status" value="1"/>
</dbReference>
<dbReference type="NCBIfam" id="TIGR03804">
    <property type="entry name" value="para_beta_helix"/>
    <property type="match status" value="1"/>
</dbReference>
<dbReference type="EMBL" id="VCIW01000007">
    <property type="protein sequence ID" value="TLS51877.1"/>
    <property type="molecule type" value="Genomic_DNA"/>
</dbReference>